<evidence type="ECO:0000313" key="3">
    <source>
        <dbReference type="Proteomes" id="UP000054321"/>
    </source>
</evidence>
<dbReference type="Proteomes" id="UP000054321">
    <property type="component" value="Unassembled WGS sequence"/>
</dbReference>
<dbReference type="PANTHER" id="PTHR33365:SF13">
    <property type="entry name" value="TAT PATHWAY SIGNAL SEQUENCE"/>
    <property type="match status" value="1"/>
</dbReference>
<dbReference type="HOGENOM" id="CLU_1619536_0_0_1"/>
<evidence type="ECO:0000313" key="2">
    <source>
        <dbReference type="EMBL" id="KIM98362.1"/>
    </source>
</evidence>
<accession>A0A0C3D8V7</accession>
<dbReference type="EMBL" id="KN832880">
    <property type="protein sequence ID" value="KIM98362.1"/>
    <property type="molecule type" value="Genomic_DNA"/>
</dbReference>
<evidence type="ECO:0000256" key="1">
    <source>
        <dbReference type="ARBA" id="ARBA00035112"/>
    </source>
</evidence>
<dbReference type="STRING" id="913774.A0A0C3D8V7"/>
<dbReference type="InterPro" id="IPR021765">
    <property type="entry name" value="UstYa-like"/>
</dbReference>
<dbReference type="InParanoid" id="A0A0C3D8V7"/>
<gene>
    <name evidence="2" type="ORF">OIDMADRAFT_146956</name>
</gene>
<sequence length="164" mass="19172">MTFKSNPATVISSKENDYNWDKPLHPDGMGVVKLSDEWVAEKHFRLSAPTPPEYNYPSTSIYQVSVFHQLHCVNWLRDRINHPNDPYYPPGSRKHNHTLHCLDFIRQSLMCNADTNLAITHDYVFFGSGTDHKCKDFDLIREWAIENHFLEFIEYRTKPSSNST</sequence>
<dbReference type="PANTHER" id="PTHR33365">
    <property type="entry name" value="YALI0B05434P"/>
    <property type="match status" value="1"/>
</dbReference>
<reference evidence="2 3" key="1">
    <citation type="submission" date="2014-04" db="EMBL/GenBank/DDBJ databases">
        <authorList>
            <consortium name="DOE Joint Genome Institute"/>
            <person name="Kuo A."/>
            <person name="Martino E."/>
            <person name="Perotto S."/>
            <person name="Kohler A."/>
            <person name="Nagy L.G."/>
            <person name="Floudas D."/>
            <person name="Copeland A."/>
            <person name="Barry K.W."/>
            <person name="Cichocki N."/>
            <person name="Veneault-Fourrey C."/>
            <person name="LaButti K."/>
            <person name="Lindquist E.A."/>
            <person name="Lipzen A."/>
            <person name="Lundell T."/>
            <person name="Morin E."/>
            <person name="Murat C."/>
            <person name="Sun H."/>
            <person name="Tunlid A."/>
            <person name="Henrissat B."/>
            <person name="Grigoriev I.V."/>
            <person name="Hibbett D.S."/>
            <person name="Martin F."/>
            <person name="Nordberg H.P."/>
            <person name="Cantor M.N."/>
            <person name="Hua S.X."/>
        </authorList>
    </citation>
    <scope>NUCLEOTIDE SEQUENCE [LARGE SCALE GENOMIC DNA]</scope>
    <source>
        <strain evidence="2 3">Zn</strain>
    </source>
</reference>
<organism evidence="2 3">
    <name type="scientific">Oidiodendron maius (strain Zn)</name>
    <dbReference type="NCBI Taxonomy" id="913774"/>
    <lineage>
        <taxon>Eukaryota</taxon>
        <taxon>Fungi</taxon>
        <taxon>Dikarya</taxon>
        <taxon>Ascomycota</taxon>
        <taxon>Pezizomycotina</taxon>
        <taxon>Leotiomycetes</taxon>
        <taxon>Leotiomycetes incertae sedis</taxon>
        <taxon>Myxotrichaceae</taxon>
        <taxon>Oidiodendron</taxon>
    </lineage>
</organism>
<keyword evidence="3" id="KW-1185">Reference proteome</keyword>
<dbReference type="Pfam" id="PF11807">
    <property type="entry name" value="UstYa"/>
    <property type="match status" value="1"/>
</dbReference>
<proteinExistence type="inferred from homology"/>
<reference evidence="3" key="2">
    <citation type="submission" date="2015-01" db="EMBL/GenBank/DDBJ databases">
        <title>Evolutionary Origins and Diversification of the Mycorrhizal Mutualists.</title>
        <authorList>
            <consortium name="DOE Joint Genome Institute"/>
            <consortium name="Mycorrhizal Genomics Consortium"/>
            <person name="Kohler A."/>
            <person name="Kuo A."/>
            <person name="Nagy L.G."/>
            <person name="Floudas D."/>
            <person name="Copeland A."/>
            <person name="Barry K.W."/>
            <person name="Cichocki N."/>
            <person name="Veneault-Fourrey C."/>
            <person name="LaButti K."/>
            <person name="Lindquist E.A."/>
            <person name="Lipzen A."/>
            <person name="Lundell T."/>
            <person name="Morin E."/>
            <person name="Murat C."/>
            <person name="Riley R."/>
            <person name="Ohm R."/>
            <person name="Sun H."/>
            <person name="Tunlid A."/>
            <person name="Henrissat B."/>
            <person name="Grigoriev I.V."/>
            <person name="Hibbett D.S."/>
            <person name="Martin F."/>
        </authorList>
    </citation>
    <scope>NUCLEOTIDE SEQUENCE [LARGE SCALE GENOMIC DNA]</scope>
    <source>
        <strain evidence="3">Zn</strain>
    </source>
</reference>
<protein>
    <submittedName>
        <fullName evidence="2">Uncharacterized protein</fullName>
    </submittedName>
</protein>
<comment type="similarity">
    <text evidence="1">Belongs to the ustYa family.</text>
</comment>
<dbReference type="AlphaFoldDB" id="A0A0C3D8V7"/>
<dbReference type="OrthoDB" id="3687641at2759"/>
<dbReference type="GO" id="GO:0043386">
    <property type="term" value="P:mycotoxin biosynthetic process"/>
    <property type="evidence" value="ECO:0007669"/>
    <property type="project" value="InterPro"/>
</dbReference>
<name>A0A0C3D8V7_OIDMZ</name>